<evidence type="ECO:0000256" key="2">
    <source>
        <dbReference type="SAM" id="MobiDB-lite"/>
    </source>
</evidence>
<evidence type="ECO:0000313" key="4">
    <source>
        <dbReference type="Proteomes" id="UP001157418"/>
    </source>
</evidence>
<comment type="caution">
    <text evidence="3">The sequence shown here is derived from an EMBL/GenBank/DDBJ whole genome shotgun (WGS) entry which is preliminary data.</text>
</comment>
<proteinExistence type="predicted"/>
<keyword evidence="4" id="KW-1185">Reference proteome</keyword>
<evidence type="ECO:0000256" key="1">
    <source>
        <dbReference type="SAM" id="Coils"/>
    </source>
</evidence>
<feature type="coiled-coil region" evidence="1">
    <location>
        <begin position="113"/>
        <end position="168"/>
    </location>
</feature>
<name>A0AAU9MYU5_9ASTR</name>
<keyword evidence="1" id="KW-0175">Coiled coil</keyword>
<reference evidence="3 4" key="1">
    <citation type="submission" date="2022-01" db="EMBL/GenBank/DDBJ databases">
        <authorList>
            <person name="Xiong W."/>
            <person name="Schranz E."/>
        </authorList>
    </citation>
    <scope>NUCLEOTIDE SEQUENCE [LARGE SCALE GENOMIC DNA]</scope>
</reference>
<accession>A0AAU9MYU5</accession>
<evidence type="ECO:0000313" key="3">
    <source>
        <dbReference type="EMBL" id="CAH1430711.1"/>
    </source>
</evidence>
<sequence>MFLLNLHESDKDEPNASQMQKKRRRRDPRPGVLIAKPVQPPTSNAELAQVIRDVQTLIVEPAQETFSSESSSAPPPPEHDVASIKLAKLLDFQDSIPQSRGKGIYIGSEQRGDEDSQQTISELRQEILILKQESIEKDSLIGKLDVRVSELENENSQKNKQISELQANLGGLTAFYFDLKDKLIVKFGDEFKSSSSDDGKAPESSERVVISLAPDSNIDQYLSSGPVTAEERREK</sequence>
<organism evidence="3 4">
    <name type="scientific">Lactuca virosa</name>
    <dbReference type="NCBI Taxonomy" id="75947"/>
    <lineage>
        <taxon>Eukaryota</taxon>
        <taxon>Viridiplantae</taxon>
        <taxon>Streptophyta</taxon>
        <taxon>Embryophyta</taxon>
        <taxon>Tracheophyta</taxon>
        <taxon>Spermatophyta</taxon>
        <taxon>Magnoliopsida</taxon>
        <taxon>eudicotyledons</taxon>
        <taxon>Gunneridae</taxon>
        <taxon>Pentapetalae</taxon>
        <taxon>asterids</taxon>
        <taxon>campanulids</taxon>
        <taxon>Asterales</taxon>
        <taxon>Asteraceae</taxon>
        <taxon>Cichorioideae</taxon>
        <taxon>Cichorieae</taxon>
        <taxon>Lactucinae</taxon>
        <taxon>Lactuca</taxon>
    </lineage>
</organism>
<feature type="region of interest" description="Disordered" evidence="2">
    <location>
        <begin position="61"/>
        <end position="80"/>
    </location>
</feature>
<feature type="region of interest" description="Disordered" evidence="2">
    <location>
        <begin position="1"/>
        <end position="40"/>
    </location>
</feature>
<dbReference type="Proteomes" id="UP001157418">
    <property type="component" value="Unassembled WGS sequence"/>
</dbReference>
<gene>
    <name evidence="3" type="ORF">LVIROSA_LOCUS17465</name>
</gene>
<protein>
    <submittedName>
        <fullName evidence="3">Uncharacterized protein</fullName>
    </submittedName>
</protein>
<dbReference type="AlphaFoldDB" id="A0AAU9MYU5"/>
<dbReference type="EMBL" id="CAKMRJ010003334">
    <property type="protein sequence ID" value="CAH1430711.1"/>
    <property type="molecule type" value="Genomic_DNA"/>
</dbReference>